<dbReference type="Gene3D" id="1.10.260.40">
    <property type="entry name" value="lambda repressor-like DNA-binding domains"/>
    <property type="match status" value="1"/>
</dbReference>
<evidence type="ECO:0000313" key="2">
    <source>
        <dbReference type="EMBL" id="MBB4865428.1"/>
    </source>
</evidence>
<reference evidence="2 3" key="1">
    <citation type="submission" date="2020-08" db="EMBL/GenBank/DDBJ databases">
        <title>Functional genomics of gut bacteria from endangered species of beetles.</title>
        <authorList>
            <person name="Carlos-Shanley C."/>
        </authorList>
    </citation>
    <scope>NUCLEOTIDE SEQUENCE [LARGE SCALE GENOMIC DNA]</scope>
    <source>
        <strain evidence="2 3">S00179</strain>
    </source>
</reference>
<dbReference type="Proteomes" id="UP000566995">
    <property type="component" value="Unassembled WGS sequence"/>
</dbReference>
<evidence type="ECO:0000313" key="3">
    <source>
        <dbReference type="Proteomes" id="UP000566995"/>
    </source>
</evidence>
<gene>
    <name evidence="2" type="ORF">HNP46_004309</name>
</gene>
<comment type="caution">
    <text evidence="2">The sequence shown here is derived from an EMBL/GenBank/DDBJ whole genome shotgun (WGS) entry which is preliminary data.</text>
</comment>
<dbReference type="RefSeq" id="WP_184592906.1">
    <property type="nucleotide sequence ID" value="NZ_JACHLI010000018.1"/>
</dbReference>
<protein>
    <recommendedName>
        <fullName evidence="4">DNA-binding protein</fullName>
    </recommendedName>
</protein>
<evidence type="ECO:0000256" key="1">
    <source>
        <dbReference type="SAM" id="MobiDB-lite"/>
    </source>
</evidence>
<sequence length="98" mass="11068">MKDDVAERALQLITLTGVKELSTLGATNYNRWKNIERGLCRLGTQEIGVLCKLYPYYALWLATGMIQPECGHSSPEYDQEQEQEDPVRFGEEDGSIGE</sequence>
<accession>A0A7W7KNL6</accession>
<organism evidence="2 3">
    <name type="scientific">Pseudomonas nitroreducens</name>
    <dbReference type="NCBI Taxonomy" id="46680"/>
    <lineage>
        <taxon>Bacteria</taxon>
        <taxon>Pseudomonadati</taxon>
        <taxon>Pseudomonadota</taxon>
        <taxon>Gammaproteobacteria</taxon>
        <taxon>Pseudomonadales</taxon>
        <taxon>Pseudomonadaceae</taxon>
        <taxon>Pseudomonas</taxon>
    </lineage>
</organism>
<dbReference type="AlphaFoldDB" id="A0A7W7KNL6"/>
<dbReference type="GO" id="GO:0003677">
    <property type="term" value="F:DNA binding"/>
    <property type="evidence" value="ECO:0007669"/>
    <property type="project" value="InterPro"/>
</dbReference>
<proteinExistence type="predicted"/>
<name>A0A7W7KNL6_PSENT</name>
<dbReference type="InterPro" id="IPR010982">
    <property type="entry name" value="Lambda_DNA-bd_dom_sf"/>
</dbReference>
<dbReference type="EMBL" id="JACHLI010000018">
    <property type="protein sequence ID" value="MBB4865428.1"/>
    <property type="molecule type" value="Genomic_DNA"/>
</dbReference>
<evidence type="ECO:0008006" key="4">
    <source>
        <dbReference type="Google" id="ProtNLM"/>
    </source>
</evidence>
<feature type="region of interest" description="Disordered" evidence="1">
    <location>
        <begin position="71"/>
        <end position="98"/>
    </location>
</feature>